<feature type="compositionally biased region" description="Basic and acidic residues" evidence="3">
    <location>
        <begin position="311"/>
        <end position="322"/>
    </location>
</feature>
<evidence type="ECO:0000256" key="3">
    <source>
        <dbReference type="SAM" id="MobiDB-lite"/>
    </source>
</evidence>
<evidence type="ECO:0000256" key="1">
    <source>
        <dbReference type="ARBA" id="ARBA00022443"/>
    </source>
</evidence>
<keyword evidence="1 2" id="KW-0728">SH3 domain</keyword>
<evidence type="ECO:0000256" key="4">
    <source>
        <dbReference type="SAM" id="Phobius"/>
    </source>
</evidence>
<gene>
    <name evidence="6" type="ORF">B0T18DRAFT_425634</name>
</gene>
<reference evidence="6" key="1">
    <citation type="submission" date="2023-06" db="EMBL/GenBank/DDBJ databases">
        <title>Genome-scale phylogeny and comparative genomics of the fungal order Sordariales.</title>
        <authorList>
            <consortium name="Lawrence Berkeley National Laboratory"/>
            <person name="Hensen N."/>
            <person name="Bonometti L."/>
            <person name="Westerberg I."/>
            <person name="Brannstrom I.O."/>
            <person name="Guillou S."/>
            <person name="Cros-Aarteil S."/>
            <person name="Calhoun S."/>
            <person name="Haridas S."/>
            <person name="Kuo A."/>
            <person name="Mondo S."/>
            <person name="Pangilinan J."/>
            <person name="Riley R."/>
            <person name="LaButti K."/>
            <person name="Andreopoulos B."/>
            <person name="Lipzen A."/>
            <person name="Chen C."/>
            <person name="Yanf M."/>
            <person name="Daum C."/>
            <person name="Ng V."/>
            <person name="Clum A."/>
            <person name="Steindorff A."/>
            <person name="Ohm R."/>
            <person name="Martin F."/>
            <person name="Silar P."/>
            <person name="Natvig D."/>
            <person name="Lalanne C."/>
            <person name="Gautier V."/>
            <person name="Ament-velasquez S.L."/>
            <person name="Kruys A."/>
            <person name="Hutchinson M.I."/>
            <person name="Powell A.J."/>
            <person name="Barry K."/>
            <person name="Miller A.N."/>
            <person name="Grigoriev I.V."/>
            <person name="Debuchy R."/>
            <person name="Gladieux P."/>
            <person name="Thoren M.H."/>
            <person name="Johannesson H."/>
        </authorList>
    </citation>
    <scope>NUCLEOTIDE SEQUENCE</scope>
    <source>
        <strain evidence="6">SMH3187-1</strain>
    </source>
</reference>
<dbReference type="InterPro" id="IPR036028">
    <property type="entry name" value="SH3-like_dom_sf"/>
</dbReference>
<dbReference type="AlphaFoldDB" id="A0AA40F4L5"/>
<protein>
    <recommendedName>
        <fullName evidence="5">SH3 domain-containing protein</fullName>
    </recommendedName>
</protein>
<dbReference type="InterPro" id="IPR035521">
    <property type="entry name" value="Fus1_SH3"/>
</dbReference>
<name>A0AA40F4L5_9PEZI</name>
<dbReference type="InterPro" id="IPR001452">
    <property type="entry name" value="SH3_domain"/>
</dbReference>
<comment type="caution">
    <text evidence="6">The sequence shown here is derived from an EMBL/GenBank/DDBJ whole genome shotgun (WGS) entry which is preliminary data.</text>
</comment>
<dbReference type="SUPFAM" id="SSF50044">
    <property type="entry name" value="SH3-domain"/>
    <property type="match status" value="1"/>
</dbReference>
<dbReference type="CDD" id="cd11854">
    <property type="entry name" value="SH3_Fus1p"/>
    <property type="match status" value="1"/>
</dbReference>
<keyword evidence="4" id="KW-0472">Membrane</keyword>
<feature type="domain" description="SH3" evidence="5">
    <location>
        <begin position="436"/>
        <end position="497"/>
    </location>
</feature>
<keyword evidence="4" id="KW-1133">Transmembrane helix</keyword>
<sequence>MHPAGAPEARIYARELWDAVTHAAGGVFAVGGPGPGPTPTRGELVVATVVKQAVVARQDDAGLPPAPQPPVVPDSPALPSEVLPTGITELPAEVLPTNLPDQVTSQETLAVAAPSAAPPSETVLVIATDTPKLPGTTTPGRNQVSATAPPVSPPTASTAPADSGDNIGLKAGIIFGSLAGVLVIMIGVWFIFSRRRKRMGEQRAVDNEKTNGALNPFGDHAALKTPARAPRLSLRPVTQFLPLGVLPERRTSRSAGLVLGSIAEPQESQLQRPAGRSAWERPTVSSSAYSPVSWDRPGTSNSSHSANPFHDSQRLQDGHSQDRPVSPVSPVPTAARLASPTPEPVSPIESPGEEMPWGTAAARAAGAGKQGLARKASLRKDAPRALDLTMPPPPSYLSFVPPSPAGTEYSMHSVAPGQKLGPSTSAAAIAAAGGPPQSTVHRVTLDFNPTLDDELGLKAGQLVRLLHEYDDGWALCIRLDRSEQGVVPRTCLSSRPVKPRNADNDHGNRRGGPPINPRRPSYPPPPTRGHRRQESPAGPAYGRPESPGGGGRSMSPAPLYQTRSNNSPPSRSHMRQQQAPDDGFPPGQAY</sequence>
<dbReference type="Gene3D" id="2.30.30.40">
    <property type="entry name" value="SH3 Domains"/>
    <property type="match status" value="1"/>
</dbReference>
<feature type="region of interest" description="Disordered" evidence="3">
    <location>
        <begin position="132"/>
        <end position="160"/>
    </location>
</feature>
<dbReference type="Pfam" id="PF14604">
    <property type="entry name" value="SH3_9"/>
    <property type="match status" value="1"/>
</dbReference>
<dbReference type="SMART" id="SM00326">
    <property type="entry name" value="SH3"/>
    <property type="match status" value="1"/>
</dbReference>
<evidence type="ECO:0000259" key="5">
    <source>
        <dbReference type="PROSITE" id="PS50002"/>
    </source>
</evidence>
<feature type="compositionally biased region" description="Polar residues" evidence="3">
    <location>
        <begin position="561"/>
        <end position="579"/>
    </location>
</feature>
<evidence type="ECO:0000313" key="6">
    <source>
        <dbReference type="EMBL" id="KAK0750907.1"/>
    </source>
</evidence>
<accession>A0AA40F4L5</accession>
<dbReference type="PROSITE" id="PS50002">
    <property type="entry name" value="SH3"/>
    <property type="match status" value="1"/>
</dbReference>
<feature type="compositionally biased region" description="Low complexity" evidence="3">
    <location>
        <begin position="144"/>
        <end position="160"/>
    </location>
</feature>
<evidence type="ECO:0000256" key="2">
    <source>
        <dbReference type="PROSITE-ProRule" id="PRU00192"/>
    </source>
</evidence>
<feature type="transmembrane region" description="Helical" evidence="4">
    <location>
        <begin position="171"/>
        <end position="192"/>
    </location>
</feature>
<organism evidence="6 7">
    <name type="scientific">Schizothecium vesticola</name>
    <dbReference type="NCBI Taxonomy" id="314040"/>
    <lineage>
        <taxon>Eukaryota</taxon>
        <taxon>Fungi</taxon>
        <taxon>Dikarya</taxon>
        <taxon>Ascomycota</taxon>
        <taxon>Pezizomycotina</taxon>
        <taxon>Sordariomycetes</taxon>
        <taxon>Sordariomycetidae</taxon>
        <taxon>Sordariales</taxon>
        <taxon>Schizotheciaceae</taxon>
        <taxon>Schizothecium</taxon>
    </lineage>
</organism>
<evidence type="ECO:0000313" key="7">
    <source>
        <dbReference type="Proteomes" id="UP001172155"/>
    </source>
</evidence>
<keyword evidence="7" id="KW-1185">Reference proteome</keyword>
<feature type="compositionally biased region" description="Pro residues" evidence="3">
    <location>
        <begin position="514"/>
        <end position="527"/>
    </location>
</feature>
<feature type="region of interest" description="Disordered" evidence="3">
    <location>
        <begin position="490"/>
        <end position="590"/>
    </location>
</feature>
<feature type="region of interest" description="Disordered" evidence="3">
    <location>
        <begin position="266"/>
        <end position="353"/>
    </location>
</feature>
<dbReference type="Proteomes" id="UP001172155">
    <property type="component" value="Unassembled WGS sequence"/>
</dbReference>
<proteinExistence type="predicted"/>
<keyword evidence="4" id="KW-0812">Transmembrane</keyword>
<dbReference type="EMBL" id="JAUKUD010000002">
    <property type="protein sequence ID" value="KAK0750907.1"/>
    <property type="molecule type" value="Genomic_DNA"/>
</dbReference>